<protein>
    <recommendedName>
        <fullName evidence="2">DUF317 domain-containing protein</fullName>
    </recommendedName>
</protein>
<name>A0ABQ3RDR9_STRRR</name>
<organism evidence="3 4">
    <name type="scientific">Streptomyces rubradiris</name>
    <name type="common">Streptomyces achromogenes subsp. rubradiris</name>
    <dbReference type="NCBI Taxonomy" id="285531"/>
    <lineage>
        <taxon>Bacteria</taxon>
        <taxon>Bacillati</taxon>
        <taxon>Actinomycetota</taxon>
        <taxon>Actinomycetes</taxon>
        <taxon>Kitasatosporales</taxon>
        <taxon>Streptomycetaceae</taxon>
        <taxon>Streptomyces</taxon>
    </lineage>
</organism>
<feature type="domain" description="DUF317" evidence="2">
    <location>
        <begin position="63"/>
        <end position="121"/>
    </location>
</feature>
<keyword evidence="4" id="KW-1185">Reference proteome</keyword>
<evidence type="ECO:0000313" key="4">
    <source>
        <dbReference type="Proteomes" id="UP000646738"/>
    </source>
</evidence>
<evidence type="ECO:0000259" key="2">
    <source>
        <dbReference type="Pfam" id="PF03771"/>
    </source>
</evidence>
<sequence>MRLVPVSEQQLAQFARTHEWRIPFDASPRHLAGPGDARYVTHGLATAGWKRTSDPLSTQLVLTSPDYRYRLDFTPGNGMFAWWRLWAEATETERSWAAGFGEFVPAEILGAFTDALIAPPPQRHSTPLDVLDAAGWLIDARGAASSPDATCRVERHTDRPDDPRAAWHVEVCDPDRPRSRLWHAHFDTGTPVHLVTAFVTALADPAPLQRGMYDRTALPSVTQQRSTVTPEQIIEAHKTRLNSLHALARAARRHSTTAAAAPASSAAARPAARR</sequence>
<proteinExistence type="predicted"/>
<dbReference type="Proteomes" id="UP000646738">
    <property type="component" value="Unassembled WGS sequence"/>
</dbReference>
<dbReference type="Pfam" id="PF03771">
    <property type="entry name" value="SPDY"/>
    <property type="match status" value="2"/>
</dbReference>
<dbReference type="EMBL" id="BNEA01000015">
    <property type="protein sequence ID" value="GHI53981.1"/>
    <property type="molecule type" value="Genomic_DNA"/>
</dbReference>
<feature type="region of interest" description="Disordered" evidence="1">
    <location>
        <begin position="254"/>
        <end position="274"/>
    </location>
</feature>
<accession>A0ABQ3RDR9</accession>
<comment type="caution">
    <text evidence="3">The sequence shown here is derived from an EMBL/GenBank/DDBJ whole genome shotgun (WGS) entry which is preliminary data.</text>
</comment>
<dbReference type="InterPro" id="IPR005523">
    <property type="entry name" value="DUF317_SPDY"/>
</dbReference>
<reference evidence="4" key="1">
    <citation type="submission" date="2023-07" db="EMBL/GenBank/DDBJ databases">
        <title>Whole genome shotgun sequence of Streptomyces achromogenes subsp. rubradiris NBRC 14000.</title>
        <authorList>
            <person name="Komaki H."/>
            <person name="Tamura T."/>
        </authorList>
    </citation>
    <scope>NUCLEOTIDE SEQUENCE [LARGE SCALE GENOMIC DNA]</scope>
    <source>
        <strain evidence="4">NBRC 14000</strain>
    </source>
</reference>
<feature type="compositionally biased region" description="Low complexity" evidence="1">
    <location>
        <begin position="256"/>
        <end position="274"/>
    </location>
</feature>
<evidence type="ECO:0000313" key="3">
    <source>
        <dbReference type="EMBL" id="GHI53981.1"/>
    </source>
</evidence>
<feature type="domain" description="DUF317" evidence="2">
    <location>
        <begin position="146"/>
        <end position="208"/>
    </location>
</feature>
<evidence type="ECO:0000256" key="1">
    <source>
        <dbReference type="SAM" id="MobiDB-lite"/>
    </source>
</evidence>
<gene>
    <name evidence="3" type="ORF">Srubr_38270</name>
</gene>